<reference evidence="3 4" key="1">
    <citation type="submission" date="2024-04" db="EMBL/GenBank/DDBJ databases">
        <title>Phyllosticta paracitricarpa is synonymous to the EU quarantine fungus P. citricarpa based on phylogenomic analyses.</title>
        <authorList>
            <consortium name="Lawrence Berkeley National Laboratory"/>
            <person name="Van ingen-buijs V.A."/>
            <person name="Van westerhoven A.C."/>
            <person name="Haridas S."/>
            <person name="Skiadas P."/>
            <person name="Martin F."/>
            <person name="Groenewald J.Z."/>
            <person name="Crous P.W."/>
            <person name="Seidl M.F."/>
        </authorList>
    </citation>
    <scope>NUCLEOTIDE SEQUENCE [LARGE SCALE GENOMIC DNA]</scope>
    <source>
        <strain evidence="3 4">CPC 17464</strain>
    </source>
</reference>
<keyword evidence="4" id="KW-1185">Reference proteome</keyword>
<accession>A0ABR1LW67</accession>
<dbReference type="EMBL" id="JBBPEH010000004">
    <property type="protein sequence ID" value="KAK7539436.1"/>
    <property type="molecule type" value="Genomic_DNA"/>
</dbReference>
<dbReference type="RefSeq" id="XP_066656707.1">
    <property type="nucleotide sequence ID" value="XM_066795059.1"/>
</dbReference>
<dbReference type="Proteomes" id="UP001360953">
    <property type="component" value="Unassembled WGS sequence"/>
</dbReference>
<evidence type="ECO:0000256" key="1">
    <source>
        <dbReference type="SAM" id="MobiDB-lite"/>
    </source>
</evidence>
<proteinExistence type="predicted"/>
<sequence>MNRATAADSNDRPCGDEQLSIRAKTQNPAHGGGGLTANLDHVVREWSQTSSDRTRDDSPDRQDSAHVFLEDRRRRRTASWHAKLSRGSSRPSDRPPADGGWGRQPLVVILLVLLVLLLLLLRLLLLLLRPARRVLPRVGVIDIQEPAQQERQSARRNRLT</sequence>
<keyword evidence="2" id="KW-1133">Transmembrane helix</keyword>
<organism evidence="3 4">
    <name type="scientific">Phyllosticta citribraziliensis</name>
    <dbReference type="NCBI Taxonomy" id="989973"/>
    <lineage>
        <taxon>Eukaryota</taxon>
        <taxon>Fungi</taxon>
        <taxon>Dikarya</taxon>
        <taxon>Ascomycota</taxon>
        <taxon>Pezizomycotina</taxon>
        <taxon>Dothideomycetes</taxon>
        <taxon>Dothideomycetes incertae sedis</taxon>
        <taxon>Botryosphaeriales</taxon>
        <taxon>Phyllostictaceae</taxon>
        <taxon>Phyllosticta</taxon>
    </lineage>
</organism>
<protein>
    <submittedName>
        <fullName evidence="3">Uncharacterized protein</fullName>
    </submittedName>
</protein>
<feature type="region of interest" description="Disordered" evidence="1">
    <location>
        <begin position="1"/>
        <end position="99"/>
    </location>
</feature>
<keyword evidence="2" id="KW-0812">Transmembrane</keyword>
<feature type="compositionally biased region" description="Basic and acidic residues" evidence="1">
    <location>
        <begin position="52"/>
        <end position="72"/>
    </location>
</feature>
<evidence type="ECO:0000256" key="2">
    <source>
        <dbReference type="SAM" id="Phobius"/>
    </source>
</evidence>
<gene>
    <name evidence="3" type="ORF">J3D65DRAFT_280127</name>
</gene>
<comment type="caution">
    <text evidence="3">The sequence shown here is derived from an EMBL/GenBank/DDBJ whole genome shotgun (WGS) entry which is preliminary data.</text>
</comment>
<dbReference type="GeneID" id="92027965"/>
<evidence type="ECO:0000313" key="4">
    <source>
        <dbReference type="Proteomes" id="UP001360953"/>
    </source>
</evidence>
<name>A0ABR1LW67_9PEZI</name>
<keyword evidence="2" id="KW-0472">Membrane</keyword>
<evidence type="ECO:0000313" key="3">
    <source>
        <dbReference type="EMBL" id="KAK7539436.1"/>
    </source>
</evidence>
<feature type="transmembrane region" description="Helical" evidence="2">
    <location>
        <begin position="106"/>
        <end position="128"/>
    </location>
</feature>